<dbReference type="EMBL" id="CAJOBB010002065">
    <property type="protein sequence ID" value="CAF3934555.1"/>
    <property type="molecule type" value="Genomic_DNA"/>
</dbReference>
<dbReference type="Proteomes" id="UP000663868">
    <property type="component" value="Unassembled WGS sequence"/>
</dbReference>
<name>A0A819JR27_9BILA</name>
<keyword evidence="2" id="KW-0732">Signal</keyword>
<reference evidence="3" key="1">
    <citation type="submission" date="2021-02" db="EMBL/GenBank/DDBJ databases">
        <authorList>
            <person name="Nowell W R."/>
        </authorList>
    </citation>
    <scope>NUCLEOTIDE SEQUENCE</scope>
</reference>
<dbReference type="AlphaFoldDB" id="A0A819JR27"/>
<feature type="compositionally biased region" description="Basic and acidic residues" evidence="1">
    <location>
        <begin position="56"/>
        <end position="67"/>
    </location>
</feature>
<accession>A0A819JR27</accession>
<protein>
    <submittedName>
        <fullName evidence="3">Uncharacterized protein</fullName>
    </submittedName>
</protein>
<feature type="signal peptide" evidence="2">
    <location>
        <begin position="1"/>
        <end position="25"/>
    </location>
</feature>
<evidence type="ECO:0000256" key="1">
    <source>
        <dbReference type="SAM" id="MobiDB-lite"/>
    </source>
</evidence>
<evidence type="ECO:0000256" key="2">
    <source>
        <dbReference type="SAM" id="SignalP"/>
    </source>
</evidence>
<sequence length="67" mass="7317">MHSLTWTLLIFGLLAVFLMINTVEAGSILSALGHGSDKTDDCAPPGAPRGRYLPKSRKEEDKIQTTF</sequence>
<organism evidence="3 4">
    <name type="scientific">Adineta steineri</name>
    <dbReference type="NCBI Taxonomy" id="433720"/>
    <lineage>
        <taxon>Eukaryota</taxon>
        <taxon>Metazoa</taxon>
        <taxon>Spiralia</taxon>
        <taxon>Gnathifera</taxon>
        <taxon>Rotifera</taxon>
        <taxon>Eurotatoria</taxon>
        <taxon>Bdelloidea</taxon>
        <taxon>Adinetida</taxon>
        <taxon>Adinetidae</taxon>
        <taxon>Adineta</taxon>
    </lineage>
</organism>
<comment type="caution">
    <text evidence="3">The sequence shown here is derived from an EMBL/GenBank/DDBJ whole genome shotgun (WGS) entry which is preliminary data.</text>
</comment>
<feature type="region of interest" description="Disordered" evidence="1">
    <location>
        <begin position="33"/>
        <end position="67"/>
    </location>
</feature>
<gene>
    <name evidence="3" type="ORF">KXQ929_LOCUS24663</name>
</gene>
<proteinExistence type="predicted"/>
<evidence type="ECO:0000313" key="4">
    <source>
        <dbReference type="Proteomes" id="UP000663868"/>
    </source>
</evidence>
<evidence type="ECO:0000313" key="3">
    <source>
        <dbReference type="EMBL" id="CAF3934555.1"/>
    </source>
</evidence>
<feature type="chain" id="PRO_5033019463" evidence="2">
    <location>
        <begin position="26"/>
        <end position="67"/>
    </location>
</feature>